<protein>
    <submittedName>
        <fullName evidence="2">Predicted protein</fullName>
    </submittedName>
</protein>
<dbReference type="EMBL" id="GG663751">
    <property type="protein sequence ID" value="EEH51435.1"/>
    <property type="molecule type" value="Genomic_DNA"/>
</dbReference>
<dbReference type="Gene3D" id="3.40.50.150">
    <property type="entry name" value="Vaccinia Virus protein VP39"/>
    <property type="match status" value="1"/>
</dbReference>
<feature type="compositionally biased region" description="Pro residues" evidence="1">
    <location>
        <begin position="1"/>
        <end position="10"/>
    </location>
</feature>
<dbReference type="GeneID" id="9689971"/>
<evidence type="ECO:0000313" key="2">
    <source>
        <dbReference type="EMBL" id="EEH51435.1"/>
    </source>
</evidence>
<dbReference type="eggNOG" id="ENOG502S1UM">
    <property type="taxonomic scope" value="Eukaryota"/>
</dbReference>
<sequence length="230" mass="24591">MSSRRPPAPSGPAGVRNAYASHVDGAAGHYRDAGASYANPHEPGVREMLRAAVEAWPTLWAPRGGGDDDALAADDGESNAETASVSVSSDRILDLSCGSGEVTLALRDAGVSVHRVDACDPYTSEAFARRVGAAVPFYPWSFEDIACGGVLEGRRWRVVVCSFAMHLCPPSYLRLLCAALAAATDELIVLTPHKNPHIPPEFGWTLAREAKARSIHWSPYDRVRVVNAVS</sequence>
<dbReference type="SUPFAM" id="SSF53335">
    <property type="entry name" value="S-adenosyl-L-methionine-dependent methyltransferases"/>
    <property type="match status" value="1"/>
</dbReference>
<dbReference type="AlphaFoldDB" id="C1N903"/>
<dbReference type="KEGG" id="mpp:MICPUCDRAFT_54310"/>
<proteinExistence type="predicted"/>
<dbReference type="Proteomes" id="UP000001876">
    <property type="component" value="Unassembled WGS sequence"/>
</dbReference>
<accession>C1N903</accession>
<keyword evidence="3" id="KW-1185">Reference proteome</keyword>
<dbReference type="OrthoDB" id="545801at2759"/>
<dbReference type="InterPro" id="IPR029063">
    <property type="entry name" value="SAM-dependent_MTases_sf"/>
</dbReference>
<name>C1N903_MICPC</name>
<organism evidence="3">
    <name type="scientific">Micromonas pusilla (strain CCMP1545)</name>
    <name type="common">Picoplanktonic green alga</name>
    <dbReference type="NCBI Taxonomy" id="564608"/>
    <lineage>
        <taxon>Eukaryota</taxon>
        <taxon>Viridiplantae</taxon>
        <taxon>Chlorophyta</taxon>
        <taxon>Mamiellophyceae</taxon>
        <taxon>Mamiellales</taxon>
        <taxon>Mamiellaceae</taxon>
        <taxon>Micromonas</taxon>
    </lineage>
</organism>
<dbReference type="RefSeq" id="XP_003064530.1">
    <property type="nucleotide sequence ID" value="XM_003064484.1"/>
</dbReference>
<evidence type="ECO:0000256" key="1">
    <source>
        <dbReference type="SAM" id="MobiDB-lite"/>
    </source>
</evidence>
<evidence type="ECO:0000313" key="3">
    <source>
        <dbReference type="Proteomes" id="UP000001876"/>
    </source>
</evidence>
<feature type="region of interest" description="Disordered" evidence="1">
    <location>
        <begin position="1"/>
        <end position="20"/>
    </location>
</feature>
<dbReference type="OMA" id="QIGDHEY"/>
<gene>
    <name evidence="2" type="ORF">MICPUCDRAFT_54310</name>
</gene>
<reference evidence="2 3" key="1">
    <citation type="journal article" date="2009" name="Science">
        <title>Green evolution and dynamic adaptations revealed by genomes of the marine picoeukaryotes Micromonas.</title>
        <authorList>
            <person name="Worden A.Z."/>
            <person name="Lee J.H."/>
            <person name="Mock T."/>
            <person name="Rouze P."/>
            <person name="Simmons M.P."/>
            <person name="Aerts A.L."/>
            <person name="Allen A.E."/>
            <person name="Cuvelier M.L."/>
            <person name="Derelle E."/>
            <person name="Everett M.V."/>
            <person name="Foulon E."/>
            <person name="Grimwood J."/>
            <person name="Gundlach H."/>
            <person name="Henrissat B."/>
            <person name="Napoli C."/>
            <person name="McDonald S.M."/>
            <person name="Parker M.S."/>
            <person name="Rombauts S."/>
            <person name="Salamov A."/>
            <person name="Von Dassow P."/>
            <person name="Badger J.H."/>
            <person name="Coutinho P.M."/>
            <person name="Demir E."/>
            <person name="Dubchak I."/>
            <person name="Gentemann C."/>
            <person name="Eikrem W."/>
            <person name="Gready J.E."/>
            <person name="John U."/>
            <person name="Lanier W."/>
            <person name="Lindquist E.A."/>
            <person name="Lucas S."/>
            <person name="Mayer K.F."/>
            <person name="Moreau H."/>
            <person name="Not F."/>
            <person name="Otillar R."/>
            <person name="Panaud O."/>
            <person name="Pangilinan J."/>
            <person name="Paulsen I."/>
            <person name="Piegu B."/>
            <person name="Poliakov A."/>
            <person name="Robbens S."/>
            <person name="Schmutz J."/>
            <person name="Toulza E."/>
            <person name="Wyss T."/>
            <person name="Zelensky A."/>
            <person name="Zhou K."/>
            <person name="Armbrust E.V."/>
            <person name="Bhattacharya D."/>
            <person name="Goodenough U.W."/>
            <person name="Van de Peer Y."/>
            <person name="Grigoriev I.V."/>
        </authorList>
    </citation>
    <scope>NUCLEOTIDE SEQUENCE [LARGE SCALE GENOMIC DNA]</scope>
    <source>
        <strain evidence="2 3">CCMP1545</strain>
    </source>
</reference>